<feature type="domain" description="CN hydrolase" evidence="2">
    <location>
        <begin position="287"/>
        <end position="532"/>
    </location>
</feature>
<dbReference type="SUPFAM" id="SSF56317">
    <property type="entry name" value="Carbon-nitrogen hydrolase"/>
    <property type="match status" value="2"/>
</dbReference>
<accession>A0ABY2SE35</accession>
<evidence type="ECO:0000259" key="2">
    <source>
        <dbReference type="PROSITE" id="PS50263"/>
    </source>
</evidence>
<dbReference type="InterPro" id="IPR050345">
    <property type="entry name" value="Aliph_Amidase/BUP"/>
</dbReference>
<dbReference type="Gene3D" id="3.60.110.10">
    <property type="entry name" value="Carbon-nitrogen hydrolase"/>
    <property type="match status" value="2"/>
</dbReference>
<evidence type="ECO:0000256" key="1">
    <source>
        <dbReference type="ARBA" id="ARBA00022801"/>
    </source>
</evidence>
<proteinExistence type="predicted"/>
<comment type="caution">
    <text evidence="3">The sequence shown here is derived from an EMBL/GenBank/DDBJ whole genome shotgun (WGS) entry which is preliminary data.</text>
</comment>
<evidence type="ECO:0000313" key="4">
    <source>
        <dbReference type="Proteomes" id="UP000305202"/>
    </source>
</evidence>
<protein>
    <submittedName>
        <fullName evidence="3">Amidohydrolase</fullName>
    </submittedName>
</protein>
<gene>
    <name evidence="3" type="ORF">FCN80_23425</name>
</gene>
<dbReference type="InterPro" id="IPR036526">
    <property type="entry name" value="C-N_Hydrolase_sf"/>
</dbReference>
<dbReference type="EMBL" id="SZPQ01000057">
    <property type="protein sequence ID" value="TKI02935.1"/>
    <property type="molecule type" value="Genomic_DNA"/>
</dbReference>
<dbReference type="PROSITE" id="PS50263">
    <property type="entry name" value="CN_HYDROLASE"/>
    <property type="match status" value="2"/>
</dbReference>
<dbReference type="Pfam" id="PF00795">
    <property type="entry name" value="CN_hydrolase"/>
    <property type="match status" value="2"/>
</dbReference>
<dbReference type="Proteomes" id="UP000305202">
    <property type="component" value="Unassembled WGS sequence"/>
</dbReference>
<keyword evidence="4" id="KW-1185">Reference proteome</keyword>
<sequence>MKAPVVVAAIQFEPSQFFKEKNILRLLALAEEAAINGAKLIVMPEMGTTGYCWLERKEIAPYVETVPGDTTDRFAGISRRYGCYLVLGMAEKDRQSDLYYNTAVLIGPDGVIGKHRKTHPYISEPKWAANGDLGHQVFTTPIGNIALLICMDIHFIETARLAFVQQADVICHISNWLAERTPAPYWINRAYENGCYLIESNRWGAERGVQFSGGSCVINPDGHVQNWRDTGDGIVYGTLEPTTSLRPQLASRRPELYTSLMTHPFLWNPLDFFALYAKAPLPVGKMSSIAVAQFTPTNDLDANLAQITHWAVAAAKSGAELLTLPESSLTGPYCSADTAISQQHEAIRALMDLTARLRIHLVAGMVEKYAGACYNTALLLGPDGLIGHYRQIHIRDGDRVWASAGETWAAFDLPCGRVGLLIGQDLLFPEAGRILAMQGCDIIACPSSLALPPSMAHPGTNVPHSYPIAKGPSPHHWLIPRVRAGENNVYLSYANGHESGLSGIFGPDTFAWPRQETLITETRALAILDIDTSNLASGYPTNVVRRKDLVAMRQPHHYPLLIAATDVD</sequence>
<dbReference type="InterPro" id="IPR003010">
    <property type="entry name" value="C-N_Hydrolase"/>
</dbReference>
<organism evidence="3 4">
    <name type="scientific">Martelella alba</name>
    <dbReference type="NCBI Taxonomy" id="2590451"/>
    <lineage>
        <taxon>Bacteria</taxon>
        <taxon>Pseudomonadati</taxon>
        <taxon>Pseudomonadota</taxon>
        <taxon>Alphaproteobacteria</taxon>
        <taxon>Hyphomicrobiales</taxon>
        <taxon>Aurantimonadaceae</taxon>
        <taxon>Martelella</taxon>
    </lineage>
</organism>
<dbReference type="PANTHER" id="PTHR43674:SF16">
    <property type="entry name" value="CARBON-NITROGEN FAMILY, PUTATIVE (AFU_ORTHOLOGUE AFUA_5G02350)-RELATED"/>
    <property type="match status" value="1"/>
</dbReference>
<feature type="domain" description="CN hydrolase" evidence="2">
    <location>
        <begin position="5"/>
        <end position="241"/>
    </location>
</feature>
<dbReference type="PANTHER" id="PTHR43674">
    <property type="entry name" value="NITRILASE C965.09-RELATED"/>
    <property type="match status" value="1"/>
</dbReference>
<keyword evidence="1" id="KW-0378">Hydrolase</keyword>
<reference evidence="3 4" key="1">
    <citation type="submission" date="2019-04" db="EMBL/GenBank/DDBJ databases">
        <authorList>
            <person name="Li M."/>
            <person name="Gao C."/>
        </authorList>
    </citation>
    <scope>NUCLEOTIDE SEQUENCE [LARGE SCALE GENOMIC DNA]</scope>
    <source>
        <strain evidence="3 4">BGMRC 2031</strain>
    </source>
</reference>
<evidence type="ECO:0000313" key="3">
    <source>
        <dbReference type="EMBL" id="TKI02935.1"/>
    </source>
</evidence>
<name>A0ABY2SE35_9HYPH</name>